<dbReference type="AlphaFoldDB" id="A0A0D6JHI8"/>
<dbReference type="Pfam" id="PF00155">
    <property type="entry name" value="Aminotran_1_2"/>
    <property type="match status" value="1"/>
</dbReference>
<evidence type="ECO:0000256" key="2">
    <source>
        <dbReference type="ARBA" id="ARBA00007441"/>
    </source>
</evidence>
<dbReference type="EC" id="2.6.1.-" evidence="8"/>
<dbReference type="PANTHER" id="PTHR46383">
    <property type="entry name" value="ASPARTATE AMINOTRANSFERASE"/>
    <property type="match status" value="1"/>
</dbReference>
<sequence>MGFIADSLNRIQPSATIAVATKARQLKAEGRDIISLSAGEPDFDTPENIKQAAVKALAEGKTKYTDVDGIPELKQAIIAKFKRDNKLDYKPSQISVGTGGKQVLYNALLATLNPGDEVVIPAPCWVSYADIVMLAGGKPVFVPTKMEHGFRLQPEVLEAAITPKTKWFLFNSPSNPTGAAYSAADIKKLTDVLMRHDHVWVLTDDMYEHLIYDGNVFATPAEVEPGLFDRTLTMNGLSKAYAMTGWRLGYAGGPEPLINAMRKLQSQSTSNPCSITQWAGVEALNGPQDFIAENNKIFVERRDLVVSMLNQATGISCFKPEGAFYVYPSCAGLIGKTTSNGKKIETDEDFVTSLLEAEGVACVHGAAFEGSPAFRISYATSTEALQDACERIQRFCANLK</sequence>
<dbReference type="OrthoDB" id="9763453at2"/>
<evidence type="ECO:0000313" key="10">
    <source>
        <dbReference type="EMBL" id="CPR20311.1"/>
    </source>
</evidence>
<evidence type="ECO:0000256" key="4">
    <source>
        <dbReference type="ARBA" id="ARBA00022576"/>
    </source>
</evidence>
<dbReference type="CDD" id="cd00609">
    <property type="entry name" value="AAT_like"/>
    <property type="match status" value="1"/>
</dbReference>
<dbReference type="PROSITE" id="PS00105">
    <property type="entry name" value="AA_TRANSFER_CLASS_1"/>
    <property type="match status" value="1"/>
</dbReference>
<accession>A0A0D6JHI8</accession>
<dbReference type="GO" id="GO:0030170">
    <property type="term" value="F:pyridoxal phosphate binding"/>
    <property type="evidence" value="ECO:0007669"/>
    <property type="project" value="InterPro"/>
</dbReference>
<keyword evidence="6" id="KW-0663">Pyridoxal phosphate</keyword>
<gene>
    <name evidence="10" type="primary">aatA</name>
    <name evidence="10" type="ORF">YBN1229_v1_2553</name>
</gene>
<evidence type="ECO:0000256" key="3">
    <source>
        <dbReference type="ARBA" id="ARBA00011738"/>
    </source>
</evidence>
<evidence type="ECO:0000259" key="9">
    <source>
        <dbReference type="Pfam" id="PF00155"/>
    </source>
</evidence>
<evidence type="ECO:0000256" key="8">
    <source>
        <dbReference type="RuleBase" id="RU000481"/>
    </source>
</evidence>
<dbReference type="KEGG" id="fil:BN1229_v1_3369"/>
<comment type="catalytic activity">
    <reaction evidence="7">
        <text>L-aspartate + 2-oxoglutarate = oxaloacetate + L-glutamate</text>
        <dbReference type="Rhea" id="RHEA:21824"/>
        <dbReference type="ChEBI" id="CHEBI:16452"/>
        <dbReference type="ChEBI" id="CHEBI:16810"/>
        <dbReference type="ChEBI" id="CHEBI:29985"/>
        <dbReference type="ChEBI" id="CHEBI:29991"/>
        <dbReference type="EC" id="2.6.1.1"/>
    </reaction>
</comment>
<keyword evidence="5 8" id="KW-0808">Transferase</keyword>
<evidence type="ECO:0000256" key="5">
    <source>
        <dbReference type="ARBA" id="ARBA00022679"/>
    </source>
</evidence>
<evidence type="ECO:0000256" key="6">
    <source>
        <dbReference type="ARBA" id="ARBA00022898"/>
    </source>
</evidence>
<dbReference type="GO" id="GO:0006520">
    <property type="term" value="P:amino acid metabolic process"/>
    <property type="evidence" value="ECO:0007669"/>
    <property type="project" value="InterPro"/>
</dbReference>
<reference evidence="11" key="1">
    <citation type="submission" date="2015-02" db="EMBL/GenBank/DDBJ databases">
        <authorList>
            <person name="Chooi Y.-H."/>
        </authorList>
    </citation>
    <scope>NUCLEOTIDE SEQUENCE [LARGE SCALE GENOMIC DNA]</scope>
    <source>
        <strain evidence="11">strain Y</strain>
    </source>
</reference>
<dbReference type="InterPro" id="IPR015422">
    <property type="entry name" value="PyrdxlP-dep_Trfase_small"/>
</dbReference>
<name>A0A0D6JHI8_9HYPH</name>
<evidence type="ECO:0000256" key="1">
    <source>
        <dbReference type="ARBA" id="ARBA00001933"/>
    </source>
</evidence>
<comment type="subunit">
    <text evidence="3">Homodimer.</text>
</comment>
<organism evidence="10 11">
    <name type="scientific">Candidatus Filomicrobium marinum</name>
    <dbReference type="NCBI Taxonomy" id="1608628"/>
    <lineage>
        <taxon>Bacteria</taxon>
        <taxon>Pseudomonadati</taxon>
        <taxon>Pseudomonadota</taxon>
        <taxon>Alphaproteobacteria</taxon>
        <taxon>Hyphomicrobiales</taxon>
        <taxon>Hyphomicrobiaceae</taxon>
        <taxon>Filomicrobium</taxon>
    </lineage>
</organism>
<keyword evidence="11" id="KW-1185">Reference proteome</keyword>
<proteinExistence type="inferred from homology"/>
<dbReference type="InterPro" id="IPR015424">
    <property type="entry name" value="PyrdxlP-dep_Trfase"/>
</dbReference>
<dbReference type="KEGG" id="fiy:BN1229_v1_2553"/>
<feature type="domain" description="Aminotransferase class I/classII large" evidence="9">
    <location>
        <begin position="32"/>
        <end position="392"/>
    </location>
</feature>
<dbReference type="InterPro" id="IPR004839">
    <property type="entry name" value="Aminotransferase_I/II_large"/>
</dbReference>
<dbReference type="Gene3D" id="3.40.640.10">
    <property type="entry name" value="Type I PLP-dependent aspartate aminotransferase-like (Major domain)"/>
    <property type="match status" value="1"/>
</dbReference>
<keyword evidence="4 8" id="KW-0032">Aminotransferase</keyword>
<dbReference type="EMBL" id="LN829119">
    <property type="protein sequence ID" value="CPR20311.1"/>
    <property type="molecule type" value="Genomic_DNA"/>
</dbReference>
<comment type="cofactor">
    <cofactor evidence="1 8">
        <name>pyridoxal 5'-phosphate</name>
        <dbReference type="ChEBI" id="CHEBI:597326"/>
    </cofactor>
</comment>
<dbReference type="GO" id="GO:0004069">
    <property type="term" value="F:L-aspartate:2-oxoglutarate aminotransferase activity"/>
    <property type="evidence" value="ECO:0007669"/>
    <property type="project" value="UniProtKB-EC"/>
</dbReference>
<comment type="similarity">
    <text evidence="2 8">Belongs to the class-I pyridoxal-phosphate-dependent aminotransferase family.</text>
</comment>
<evidence type="ECO:0000256" key="7">
    <source>
        <dbReference type="ARBA" id="ARBA00049185"/>
    </source>
</evidence>
<dbReference type="InterPro" id="IPR004838">
    <property type="entry name" value="NHTrfase_class1_PyrdxlP-BS"/>
</dbReference>
<evidence type="ECO:0000313" key="11">
    <source>
        <dbReference type="Proteomes" id="UP000033187"/>
    </source>
</evidence>
<dbReference type="PANTHER" id="PTHR46383:SF1">
    <property type="entry name" value="ASPARTATE AMINOTRANSFERASE"/>
    <property type="match status" value="1"/>
</dbReference>
<dbReference type="Proteomes" id="UP000033187">
    <property type="component" value="Chromosome 1"/>
</dbReference>
<dbReference type="InterPro" id="IPR015421">
    <property type="entry name" value="PyrdxlP-dep_Trfase_major"/>
</dbReference>
<dbReference type="Gene3D" id="3.90.1150.10">
    <property type="entry name" value="Aspartate Aminotransferase, domain 1"/>
    <property type="match status" value="1"/>
</dbReference>
<protein>
    <recommendedName>
        <fullName evidence="8">Aminotransferase</fullName>
        <ecNumber evidence="8">2.6.1.-</ecNumber>
    </recommendedName>
</protein>
<dbReference type="InterPro" id="IPR050596">
    <property type="entry name" value="AspAT/PAT-like"/>
</dbReference>
<dbReference type="FunFam" id="3.40.640.10:FF:000033">
    <property type="entry name" value="Aspartate aminotransferase"/>
    <property type="match status" value="1"/>
</dbReference>
<dbReference type="RefSeq" id="WP_046479156.1">
    <property type="nucleotide sequence ID" value="NZ_LN829118.1"/>
</dbReference>
<dbReference type="SUPFAM" id="SSF53383">
    <property type="entry name" value="PLP-dependent transferases"/>
    <property type="match status" value="1"/>
</dbReference>